<dbReference type="InterPro" id="IPR051784">
    <property type="entry name" value="Nod_factor_ABC_transporter"/>
</dbReference>
<proteinExistence type="inferred from homology"/>
<keyword evidence="3 6" id="KW-1133">Transmembrane helix</keyword>
<dbReference type="PIRSF" id="PIRSF006648">
    <property type="entry name" value="DrrB"/>
    <property type="match status" value="1"/>
</dbReference>
<comment type="subcellular location">
    <subcellularLocation>
        <location evidence="6">Cell membrane</location>
        <topology evidence="6">Multi-pass membrane protein</topology>
    </subcellularLocation>
    <subcellularLocation>
        <location evidence="1">Membrane</location>
        <topology evidence="1">Multi-pass membrane protein</topology>
    </subcellularLocation>
</comment>
<feature type="transmembrane region" description="Helical" evidence="6">
    <location>
        <begin position="182"/>
        <end position="200"/>
    </location>
</feature>
<feature type="transmembrane region" description="Helical" evidence="6">
    <location>
        <begin position="236"/>
        <end position="256"/>
    </location>
</feature>
<sequence>MSIGLGTLRALLARDLKVTRRNLGSLLLRAVMQPLAFTFGFAYVLPAIGDSFGGGHGQPGFSTVLVPGLVAITIAVQGITSVLMPMLIEMTYTKQIEDRALAPVPLWVIGLQKVISAAVQTLLAAAVVFPVVLLVHGAGARPEVHVHDWPLFLAVLVLSCLLAASFGLLLGTLFEITKVQNLVAVVITPMTVLGCVYFPWASLDALPWLQYATLLNPVMYVSEALRACLTPGVPHLPVWACLLALTGGTVLALSLIHIS</sequence>
<name>A0ABR5J2Z3_9ACTN</name>
<dbReference type="PROSITE" id="PS51012">
    <property type="entry name" value="ABC_TM2"/>
    <property type="match status" value="1"/>
</dbReference>
<feature type="transmembrane region" description="Helical" evidence="6">
    <location>
        <begin position="100"/>
        <end position="129"/>
    </location>
</feature>
<evidence type="ECO:0000256" key="3">
    <source>
        <dbReference type="ARBA" id="ARBA00022989"/>
    </source>
</evidence>
<feature type="transmembrane region" description="Helical" evidence="6">
    <location>
        <begin position="149"/>
        <end position="170"/>
    </location>
</feature>
<dbReference type="InterPro" id="IPR047817">
    <property type="entry name" value="ABC2_TM_bact-type"/>
</dbReference>
<evidence type="ECO:0000256" key="1">
    <source>
        <dbReference type="ARBA" id="ARBA00004141"/>
    </source>
</evidence>
<comment type="caution">
    <text evidence="8">The sequence shown here is derived from an EMBL/GenBank/DDBJ whole genome shotgun (WGS) entry which is preliminary data.</text>
</comment>
<dbReference type="PANTHER" id="PTHR43229:SF2">
    <property type="entry name" value="NODULATION PROTEIN J"/>
    <property type="match status" value="1"/>
</dbReference>
<dbReference type="PANTHER" id="PTHR43229">
    <property type="entry name" value="NODULATION PROTEIN J"/>
    <property type="match status" value="1"/>
</dbReference>
<evidence type="ECO:0000256" key="4">
    <source>
        <dbReference type="ARBA" id="ARBA00023136"/>
    </source>
</evidence>
<keyword evidence="9" id="KW-1185">Reference proteome</keyword>
<dbReference type="Pfam" id="PF01061">
    <property type="entry name" value="ABC2_membrane"/>
    <property type="match status" value="1"/>
</dbReference>
<keyword evidence="5" id="KW-0046">Antibiotic resistance</keyword>
<accession>A0ABR5J2Z3</accession>
<keyword evidence="4 6" id="KW-0472">Membrane</keyword>
<feature type="domain" description="ABC transmembrane type-2" evidence="7">
    <location>
        <begin position="25"/>
        <end position="259"/>
    </location>
</feature>
<comment type="similarity">
    <text evidence="6">Belongs to the ABC-2 integral membrane protein family.</text>
</comment>
<evidence type="ECO:0000256" key="5">
    <source>
        <dbReference type="ARBA" id="ARBA00023251"/>
    </source>
</evidence>
<evidence type="ECO:0000313" key="8">
    <source>
        <dbReference type="EMBL" id="KOG87811.1"/>
    </source>
</evidence>
<dbReference type="InterPro" id="IPR013525">
    <property type="entry name" value="ABC2_TM"/>
</dbReference>
<gene>
    <name evidence="8" type="ORF">ADK38_23370</name>
</gene>
<dbReference type="EMBL" id="LGUT01002022">
    <property type="protein sequence ID" value="KOG87811.1"/>
    <property type="molecule type" value="Genomic_DNA"/>
</dbReference>
<dbReference type="Proteomes" id="UP000037020">
    <property type="component" value="Unassembled WGS sequence"/>
</dbReference>
<protein>
    <recommendedName>
        <fullName evidence="6">Transport permease protein</fullName>
    </recommendedName>
</protein>
<keyword evidence="2 6" id="KW-0812">Transmembrane</keyword>
<feature type="non-terminal residue" evidence="8">
    <location>
        <position position="259"/>
    </location>
</feature>
<dbReference type="InterPro" id="IPR000412">
    <property type="entry name" value="ABC_2_transport"/>
</dbReference>
<evidence type="ECO:0000313" key="9">
    <source>
        <dbReference type="Proteomes" id="UP000037020"/>
    </source>
</evidence>
<keyword evidence="6" id="KW-0813">Transport</keyword>
<feature type="transmembrane region" description="Helical" evidence="6">
    <location>
        <begin position="65"/>
        <end position="88"/>
    </location>
</feature>
<feature type="transmembrane region" description="Helical" evidence="6">
    <location>
        <begin position="26"/>
        <end position="45"/>
    </location>
</feature>
<organism evidence="8 9">
    <name type="scientific">Streptomyces varsoviensis</name>
    <dbReference type="NCBI Taxonomy" id="67373"/>
    <lineage>
        <taxon>Bacteria</taxon>
        <taxon>Bacillati</taxon>
        <taxon>Actinomycetota</taxon>
        <taxon>Actinomycetes</taxon>
        <taxon>Kitasatosporales</taxon>
        <taxon>Streptomycetaceae</taxon>
        <taxon>Streptomyces</taxon>
    </lineage>
</organism>
<reference evidence="8 9" key="1">
    <citation type="submission" date="2015-07" db="EMBL/GenBank/DDBJ databases">
        <authorList>
            <person name="Ju K.-S."/>
            <person name="Doroghazi J.R."/>
            <person name="Metcalf W.W."/>
        </authorList>
    </citation>
    <scope>NUCLEOTIDE SEQUENCE [LARGE SCALE GENOMIC DNA]</scope>
    <source>
        <strain evidence="8 9">NRRL B-3589</strain>
    </source>
</reference>
<evidence type="ECO:0000259" key="7">
    <source>
        <dbReference type="PROSITE" id="PS51012"/>
    </source>
</evidence>
<evidence type="ECO:0000256" key="6">
    <source>
        <dbReference type="RuleBase" id="RU361157"/>
    </source>
</evidence>
<evidence type="ECO:0000256" key="2">
    <source>
        <dbReference type="ARBA" id="ARBA00022692"/>
    </source>
</evidence>
<keyword evidence="6" id="KW-1003">Cell membrane</keyword>